<feature type="region of interest" description="Disordered" evidence="1">
    <location>
        <begin position="162"/>
        <end position="193"/>
    </location>
</feature>
<feature type="compositionally biased region" description="Low complexity" evidence="1">
    <location>
        <begin position="173"/>
        <end position="191"/>
    </location>
</feature>
<keyword evidence="3" id="KW-1185">Reference proteome</keyword>
<evidence type="ECO:0000256" key="1">
    <source>
        <dbReference type="SAM" id="MobiDB-lite"/>
    </source>
</evidence>
<gene>
    <name evidence="2" type="ORF">TRAPUB_733</name>
</gene>
<sequence>MVEGANDSEALSAAEVMQTKAYLVYLQMELEIPFPDKPWYRYRVSPIAPSLRAEDKDRGYAPDMCVPIFPNTSHPLGRTPVRTDPVFPYNNCYHWAEFKTDIRVRARPEKFDERRGTLLPSTEYIKMDDYVGEDIPRMDELQRQHRAATGWQFPAVQPRVPSLEGSLHRHQTSASASTSSVNSGSSYADSSLSEESEDSVDVLAEVFAGPNQDVDALPLVDLWLELAENLKQEDIPNPLEFFEECDAIKSIIQAARERAYAVVNAPHQGMTSKPEAALAQLREVESAEVDTKGPTRSLLRMPKLPRKWSLCLKSLTNRVRRSRVVRAPSAPE</sequence>
<protein>
    <submittedName>
        <fullName evidence="2">Uncharacterized protein</fullName>
    </submittedName>
</protein>
<proteinExistence type="predicted"/>
<dbReference type="Proteomes" id="UP000184267">
    <property type="component" value="Unassembled WGS sequence"/>
</dbReference>
<comment type="caution">
    <text evidence="2">The sequence shown here is derived from an EMBL/GenBank/DDBJ whole genome shotgun (WGS) entry which is preliminary data.</text>
</comment>
<dbReference type="STRING" id="154538.A0A1M2VLA3"/>
<name>A0A1M2VLA3_TRAPU</name>
<dbReference type="OrthoDB" id="2930792at2759"/>
<evidence type="ECO:0000313" key="3">
    <source>
        <dbReference type="Proteomes" id="UP000184267"/>
    </source>
</evidence>
<organism evidence="2 3">
    <name type="scientific">Trametes pubescens</name>
    <name type="common">White-rot fungus</name>
    <dbReference type="NCBI Taxonomy" id="154538"/>
    <lineage>
        <taxon>Eukaryota</taxon>
        <taxon>Fungi</taxon>
        <taxon>Dikarya</taxon>
        <taxon>Basidiomycota</taxon>
        <taxon>Agaricomycotina</taxon>
        <taxon>Agaricomycetes</taxon>
        <taxon>Polyporales</taxon>
        <taxon>Polyporaceae</taxon>
        <taxon>Trametes</taxon>
    </lineage>
</organism>
<reference evidence="2 3" key="1">
    <citation type="submission" date="2016-10" db="EMBL/GenBank/DDBJ databases">
        <title>Genome sequence of the basidiomycete white-rot fungus Trametes pubescens.</title>
        <authorList>
            <person name="Makela M.R."/>
            <person name="Granchi Z."/>
            <person name="Peng M."/>
            <person name="De Vries R.P."/>
            <person name="Grigoriev I."/>
            <person name="Riley R."/>
            <person name="Hilden K."/>
        </authorList>
    </citation>
    <scope>NUCLEOTIDE SEQUENCE [LARGE SCALE GENOMIC DNA]</scope>
    <source>
        <strain evidence="2 3">FBCC735</strain>
    </source>
</reference>
<evidence type="ECO:0000313" key="2">
    <source>
        <dbReference type="EMBL" id="OJT08394.1"/>
    </source>
</evidence>
<accession>A0A1M2VLA3</accession>
<dbReference type="AlphaFoldDB" id="A0A1M2VLA3"/>
<dbReference type="EMBL" id="MNAD01001045">
    <property type="protein sequence ID" value="OJT08394.1"/>
    <property type="molecule type" value="Genomic_DNA"/>
</dbReference>